<dbReference type="SUPFAM" id="SSF53474">
    <property type="entry name" value="alpha/beta-Hydrolases"/>
    <property type="match status" value="1"/>
</dbReference>
<dbReference type="PANTHER" id="PTHR10655:SF17">
    <property type="entry name" value="LYSOPHOSPHOLIPASE-LIKE PROTEIN 1"/>
    <property type="match status" value="1"/>
</dbReference>
<dbReference type="Pfam" id="PF02230">
    <property type="entry name" value="Abhydrolase_2"/>
    <property type="match status" value="1"/>
</dbReference>
<keyword evidence="2" id="KW-0378">Hydrolase</keyword>
<accession>A0A0U2XMM1</accession>
<dbReference type="InterPro" id="IPR050565">
    <property type="entry name" value="LYPA1-2/EST-like"/>
</dbReference>
<dbReference type="InterPro" id="IPR003140">
    <property type="entry name" value="PLipase/COase/thioEstase"/>
</dbReference>
<dbReference type="GO" id="GO:0016787">
    <property type="term" value="F:hydrolase activity"/>
    <property type="evidence" value="ECO:0007669"/>
    <property type="project" value="UniProtKB-KW"/>
</dbReference>
<evidence type="ECO:0000256" key="2">
    <source>
        <dbReference type="ARBA" id="ARBA00022801"/>
    </source>
</evidence>
<reference evidence="4" key="1">
    <citation type="journal article" date="2016" name="ISME J.">
        <title>Functional metagenomic screen reveals new and diverse microbial rhodopsins.</title>
        <authorList>
            <person name="Pushkarev A."/>
            <person name="Beja O."/>
        </authorList>
    </citation>
    <scope>NUCLEOTIDE SEQUENCE</scope>
</reference>
<sequence>MNLDVITVGEKSTADIVLIWFHGYGANNWGFEPFIKLLNLNLDGRLHVVMPNAPIDDGKRSWYPLPTTDNGSVVEDDEGIVNSKKILVGALHEHIEKDKRLYLGGFSQGAALSLSMGLNNDMRTDGIIAISGYVPSASKINIVDHNKDIYVAHGKNDTTISIETHKKSVSFLEKNNLSYTEYVDDCGHTISKGMISSLSKWMYDRLQRAD</sequence>
<evidence type="ECO:0000313" key="4">
    <source>
        <dbReference type="EMBL" id="ALS56091.1"/>
    </source>
</evidence>
<dbReference type="EMBL" id="KT201087">
    <property type="protein sequence ID" value="ALS56091.1"/>
    <property type="molecule type" value="Genomic_DNA"/>
</dbReference>
<name>A0A0U2XMM1_9BACT</name>
<protein>
    <submittedName>
        <fullName evidence="4">Putative carboxylesterase</fullName>
    </submittedName>
</protein>
<dbReference type="InterPro" id="IPR029058">
    <property type="entry name" value="AB_hydrolase_fold"/>
</dbReference>
<evidence type="ECO:0000256" key="1">
    <source>
        <dbReference type="ARBA" id="ARBA00006499"/>
    </source>
</evidence>
<feature type="domain" description="Phospholipase/carboxylesterase/thioesterase" evidence="3">
    <location>
        <begin position="10"/>
        <end position="202"/>
    </location>
</feature>
<proteinExistence type="inferred from homology"/>
<evidence type="ECO:0000259" key="3">
    <source>
        <dbReference type="Pfam" id="PF02230"/>
    </source>
</evidence>
<comment type="similarity">
    <text evidence="1">Belongs to the AB hydrolase superfamily. AB hydrolase 2 family.</text>
</comment>
<dbReference type="Gene3D" id="3.40.50.1820">
    <property type="entry name" value="alpha/beta hydrolase"/>
    <property type="match status" value="1"/>
</dbReference>
<dbReference type="PANTHER" id="PTHR10655">
    <property type="entry name" value="LYSOPHOSPHOLIPASE-RELATED"/>
    <property type="match status" value="1"/>
</dbReference>
<organism evidence="4">
    <name type="scientific">uncultured bacterium EIL5A08</name>
    <dbReference type="NCBI Taxonomy" id="1768204"/>
    <lineage>
        <taxon>Bacteria</taxon>
        <taxon>environmental samples</taxon>
    </lineage>
</organism>
<dbReference type="AlphaFoldDB" id="A0A0U2XMM1"/>